<feature type="region of interest" description="Disordered" evidence="1">
    <location>
        <begin position="35"/>
        <end position="54"/>
    </location>
</feature>
<gene>
    <name evidence="3" type="ORF">NPIL_122601</name>
</gene>
<dbReference type="EMBL" id="BMAW01074307">
    <property type="protein sequence ID" value="GFT91540.1"/>
    <property type="molecule type" value="Genomic_DNA"/>
</dbReference>
<evidence type="ECO:0000256" key="1">
    <source>
        <dbReference type="SAM" id="MobiDB-lite"/>
    </source>
</evidence>
<accession>A0A8X6U878</accession>
<feature type="chain" id="PRO_5036450616" evidence="2">
    <location>
        <begin position="23"/>
        <end position="138"/>
    </location>
</feature>
<dbReference type="AlphaFoldDB" id="A0A8X6U878"/>
<feature type="region of interest" description="Disordered" evidence="1">
    <location>
        <begin position="69"/>
        <end position="90"/>
    </location>
</feature>
<keyword evidence="2" id="KW-0732">Signal</keyword>
<keyword evidence="4" id="KW-1185">Reference proteome</keyword>
<dbReference type="Proteomes" id="UP000887013">
    <property type="component" value="Unassembled WGS sequence"/>
</dbReference>
<evidence type="ECO:0000256" key="2">
    <source>
        <dbReference type="SAM" id="SignalP"/>
    </source>
</evidence>
<organism evidence="3 4">
    <name type="scientific">Nephila pilipes</name>
    <name type="common">Giant wood spider</name>
    <name type="synonym">Nephila maculata</name>
    <dbReference type="NCBI Taxonomy" id="299642"/>
    <lineage>
        <taxon>Eukaryota</taxon>
        <taxon>Metazoa</taxon>
        <taxon>Ecdysozoa</taxon>
        <taxon>Arthropoda</taxon>
        <taxon>Chelicerata</taxon>
        <taxon>Arachnida</taxon>
        <taxon>Araneae</taxon>
        <taxon>Araneomorphae</taxon>
        <taxon>Entelegynae</taxon>
        <taxon>Araneoidea</taxon>
        <taxon>Nephilidae</taxon>
        <taxon>Nephila</taxon>
    </lineage>
</organism>
<sequence>MNHGFALLNLSAVSALGTSVRGKAVFWPKVRVEGGKEGQKYHSKTPPYPLISHPNLRRHRDLTRIQGKVGKIGSKRRRDFPTGIPERNPYQTRETLRTVLKLVSEGKVAKNKNEISWNTRIQEDEAKERKNLVRDNLG</sequence>
<comment type="caution">
    <text evidence="3">The sequence shown here is derived from an EMBL/GenBank/DDBJ whole genome shotgun (WGS) entry which is preliminary data.</text>
</comment>
<protein>
    <submittedName>
        <fullName evidence="3">Uncharacterized protein</fullName>
    </submittedName>
</protein>
<evidence type="ECO:0000313" key="3">
    <source>
        <dbReference type="EMBL" id="GFT91540.1"/>
    </source>
</evidence>
<feature type="signal peptide" evidence="2">
    <location>
        <begin position="1"/>
        <end position="22"/>
    </location>
</feature>
<name>A0A8X6U878_NEPPI</name>
<evidence type="ECO:0000313" key="4">
    <source>
        <dbReference type="Proteomes" id="UP000887013"/>
    </source>
</evidence>
<reference evidence="3" key="1">
    <citation type="submission" date="2020-08" db="EMBL/GenBank/DDBJ databases">
        <title>Multicomponent nature underlies the extraordinary mechanical properties of spider dragline silk.</title>
        <authorList>
            <person name="Kono N."/>
            <person name="Nakamura H."/>
            <person name="Mori M."/>
            <person name="Yoshida Y."/>
            <person name="Ohtoshi R."/>
            <person name="Malay A.D."/>
            <person name="Moran D.A.P."/>
            <person name="Tomita M."/>
            <person name="Numata K."/>
            <person name="Arakawa K."/>
        </authorList>
    </citation>
    <scope>NUCLEOTIDE SEQUENCE</scope>
</reference>
<proteinExistence type="predicted"/>